<evidence type="ECO:0000256" key="5">
    <source>
        <dbReference type="ARBA" id="ARBA00022617"/>
    </source>
</evidence>
<protein>
    <recommendedName>
        <fullName evidence="3">peroxidase</fullName>
        <ecNumber evidence="3">1.11.1.7</ecNumber>
    </recommendedName>
</protein>
<dbReference type="FunFam" id="1.10.420.10:FF:000001">
    <property type="entry name" value="Peroxidase"/>
    <property type="match status" value="1"/>
</dbReference>
<dbReference type="Proteomes" id="UP000325081">
    <property type="component" value="Unassembled WGS sequence"/>
</dbReference>
<dbReference type="SUPFAM" id="SSF48113">
    <property type="entry name" value="Heme-dependent peroxidases"/>
    <property type="match status" value="2"/>
</dbReference>
<keyword evidence="8" id="KW-0560">Oxidoreductase</keyword>
<keyword evidence="5" id="KW-0349">Heme</keyword>
<evidence type="ECO:0000256" key="7">
    <source>
        <dbReference type="ARBA" id="ARBA00022837"/>
    </source>
</evidence>
<keyword evidence="11" id="KW-0325">Glycoprotein</keyword>
<reference evidence="17" key="1">
    <citation type="journal article" date="2019" name="Curr. Biol.">
        <title>Genome Sequence of Striga asiatica Provides Insight into the Evolution of Plant Parasitism.</title>
        <authorList>
            <person name="Yoshida S."/>
            <person name="Kim S."/>
            <person name="Wafula E.K."/>
            <person name="Tanskanen J."/>
            <person name="Kim Y.M."/>
            <person name="Honaas L."/>
            <person name="Yang Z."/>
            <person name="Spallek T."/>
            <person name="Conn C.E."/>
            <person name="Ichihashi Y."/>
            <person name="Cheong K."/>
            <person name="Cui S."/>
            <person name="Der J.P."/>
            <person name="Gundlach H."/>
            <person name="Jiao Y."/>
            <person name="Hori C."/>
            <person name="Ishida J.K."/>
            <person name="Kasahara H."/>
            <person name="Kiba T."/>
            <person name="Kim M.S."/>
            <person name="Koo N."/>
            <person name="Laohavisit A."/>
            <person name="Lee Y.H."/>
            <person name="Lumba S."/>
            <person name="McCourt P."/>
            <person name="Mortimer J.C."/>
            <person name="Mutuku J.M."/>
            <person name="Nomura T."/>
            <person name="Sasaki-Sekimoto Y."/>
            <person name="Seto Y."/>
            <person name="Wang Y."/>
            <person name="Wakatake T."/>
            <person name="Sakakibara H."/>
            <person name="Demura T."/>
            <person name="Yamaguchi S."/>
            <person name="Yoneyama K."/>
            <person name="Manabe R.I."/>
            <person name="Nelson D.C."/>
            <person name="Schulman A.H."/>
            <person name="Timko M.P."/>
            <person name="dePamphilis C.W."/>
            <person name="Choi D."/>
            <person name="Shirasu K."/>
        </authorList>
    </citation>
    <scope>NUCLEOTIDE SEQUENCE [LARGE SCALE GENOMIC DNA]</scope>
    <source>
        <strain evidence="17">cv. UVA1</strain>
    </source>
</reference>
<keyword evidence="7 13" id="KW-0106">Calcium</keyword>
<feature type="binding site" evidence="13">
    <location>
        <position position="159"/>
    </location>
    <ligand>
        <name>Ca(2+)</name>
        <dbReference type="ChEBI" id="CHEBI:29108"/>
        <label>2</label>
    </ligand>
</feature>
<dbReference type="OrthoDB" id="2113341at2759"/>
<dbReference type="EC" id="1.11.1.7" evidence="3"/>
<feature type="domain" description="Plant heme peroxidase family profile" evidence="15">
    <location>
        <begin position="1"/>
        <end position="231"/>
    </location>
</feature>
<keyword evidence="10 14" id="KW-1015">Disulfide bond</keyword>
<evidence type="ECO:0000256" key="10">
    <source>
        <dbReference type="ARBA" id="ARBA00023157"/>
    </source>
</evidence>
<evidence type="ECO:0000256" key="6">
    <source>
        <dbReference type="ARBA" id="ARBA00022723"/>
    </source>
</evidence>
<dbReference type="InterPro" id="IPR019793">
    <property type="entry name" value="Peroxidases_heam-ligand_BS"/>
</dbReference>
<dbReference type="PRINTS" id="PR00461">
    <property type="entry name" value="PLPEROXIDASE"/>
</dbReference>
<comment type="cofactor">
    <cofactor evidence="13">
        <name>Ca(2+)</name>
        <dbReference type="ChEBI" id="CHEBI:29108"/>
    </cofactor>
    <text evidence="13">Binds 2 calcium ions per subunit.</text>
</comment>
<evidence type="ECO:0000256" key="1">
    <source>
        <dbReference type="ARBA" id="ARBA00000189"/>
    </source>
</evidence>
<feature type="non-terminal residue" evidence="16">
    <location>
        <position position="231"/>
    </location>
</feature>
<evidence type="ECO:0000256" key="9">
    <source>
        <dbReference type="ARBA" id="ARBA00023004"/>
    </source>
</evidence>
<comment type="similarity">
    <text evidence="2">Belongs to the peroxidase family. Ascorbate peroxidase subfamily.</text>
</comment>
<dbReference type="EMBL" id="BKCP01007959">
    <property type="protein sequence ID" value="GER47501.1"/>
    <property type="molecule type" value="Genomic_DNA"/>
</dbReference>
<dbReference type="PANTHER" id="PTHR31517:SF51">
    <property type="entry name" value="PEROXIDASE 55"/>
    <property type="match status" value="1"/>
</dbReference>
<evidence type="ECO:0000256" key="8">
    <source>
        <dbReference type="ARBA" id="ARBA00023002"/>
    </source>
</evidence>
<comment type="cofactor">
    <cofactor evidence="13">
        <name>heme b</name>
        <dbReference type="ChEBI" id="CHEBI:60344"/>
    </cofactor>
    <text evidence="13">Binds 1 heme b (iron(II)-protoporphyrin IX) group per subunit.</text>
</comment>
<feature type="binding site" evidence="13">
    <location>
        <position position="154"/>
    </location>
    <ligand>
        <name>Ca(2+)</name>
        <dbReference type="ChEBI" id="CHEBI:29108"/>
        <label>2</label>
    </ligand>
</feature>
<comment type="catalytic activity">
    <reaction evidence="1">
        <text>2 a phenolic donor + H2O2 = 2 a phenolic radical donor + 2 H2O</text>
        <dbReference type="Rhea" id="RHEA:56136"/>
        <dbReference type="ChEBI" id="CHEBI:15377"/>
        <dbReference type="ChEBI" id="CHEBI:16240"/>
        <dbReference type="ChEBI" id="CHEBI:139520"/>
        <dbReference type="ChEBI" id="CHEBI:139521"/>
        <dbReference type="EC" id="1.11.1.7"/>
    </reaction>
</comment>
<keyword evidence="9 13" id="KW-0408">Iron</keyword>
<feature type="binding site" evidence="12">
    <location>
        <position position="69"/>
    </location>
    <ligand>
        <name>substrate</name>
    </ligand>
</feature>
<dbReference type="Gene3D" id="1.10.420.10">
    <property type="entry name" value="Peroxidase, domain 2"/>
    <property type="match status" value="2"/>
</dbReference>
<dbReference type="GO" id="GO:0042744">
    <property type="term" value="P:hydrogen peroxide catabolic process"/>
    <property type="evidence" value="ECO:0007669"/>
    <property type="project" value="InterPro"/>
</dbReference>
<evidence type="ECO:0000256" key="14">
    <source>
        <dbReference type="PIRSR" id="PIRSR600823-5"/>
    </source>
</evidence>
<dbReference type="InterPro" id="IPR033905">
    <property type="entry name" value="Secretory_peroxidase"/>
</dbReference>
<dbReference type="PRINTS" id="PR00458">
    <property type="entry name" value="PEROXIDASE"/>
</dbReference>
<proteinExistence type="inferred from homology"/>
<keyword evidence="17" id="KW-1185">Reference proteome</keyword>
<keyword evidence="4 16" id="KW-0575">Peroxidase</keyword>
<dbReference type="GO" id="GO:0006979">
    <property type="term" value="P:response to oxidative stress"/>
    <property type="evidence" value="ECO:0007669"/>
    <property type="project" value="InterPro"/>
</dbReference>
<dbReference type="AlphaFoldDB" id="A0A5A7QUA1"/>
<feature type="disulfide bond" evidence="14">
    <location>
        <begin position="106"/>
        <end position="138"/>
    </location>
</feature>
<evidence type="ECO:0000256" key="4">
    <source>
        <dbReference type="ARBA" id="ARBA00022559"/>
    </source>
</evidence>
<evidence type="ECO:0000256" key="13">
    <source>
        <dbReference type="PIRSR" id="PIRSR600823-3"/>
    </source>
</evidence>
<evidence type="ECO:0000259" key="15">
    <source>
        <dbReference type="PROSITE" id="PS50873"/>
    </source>
</evidence>
<dbReference type="InterPro" id="IPR000823">
    <property type="entry name" value="Peroxidase_pln"/>
</dbReference>
<dbReference type="PROSITE" id="PS00435">
    <property type="entry name" value="PEROXIDASE_1"/>
    <property type="match status" value="1"/>
</dbReference>
<gene>
    <name evidence="16" type="ORF">STAS_24611</name>
</gene>
<organism evidence="16 17">
    <name type="scientific">Striga asiatica</name>
    <name type="common">Asiatic witchweed</name>
    <name type="synonym">Buchnera asiatica</name>
    <dbReference type="NCBI Taxonomy" id="4170"/>
    <lineage>
        <taxon>Eukaryota</taxon>
        <taxon>Viridiplantae</taxon>
        <taxon>Streptophyta</taxon>
        <taxon>Embryophyta</taxon>
        <taxon>Tracheophyta</taxon>
        <taxon>Spermatophyta</taxon>
        <taxon>Magnoliopsida</taxon>
        <taxon>eudicotyledons</taxon>
        <taxon>Gunneridae</taxon>
        <taxon>Pentapetalae</taxon>
        <taxon>asterids</taxon>
        <taxon>lamiids</taxon>
        <taxon>Lamiales</taxon>
        <taxon>Orobanchaceae</taxon>
        <taxon>Buchnereae</taxon>
        <taxon>Striga</taxon>
    </lineage>
</organism>
<name>A0A5A7QUA1_STRAF</name>
<dbReference type="InterPro" id="IPR002016">
    <property type="entry name" value="Haem_peroxidase"/>
</dbReference>
<evidence type="ECO:0000256" key="2">
    <source>
        <dbReference type="ARBA" id="ARBA00006873"/>
    </source>
</evidence>
<dbReference type="GO" id="GO:0020037">
    <property type="term" value="F:heme binding"/>
    <property type="evidence" value="ECO:0007669"/>
    <property type="project" value="InterPro"/>
</dbReference>
<dbReference type="InterPro" id="IPR010255">
    <property type="entry name" value="Haem_peroxidase_sf"/>
</dbReference>
<evidence type="ECO:0000256" key="11">
    <source>
        <dbReference type="ARBA" id="ARBA00023180"/>
    </source>
</evidence>
<comment type="caution">
    <text evidence="16">The sequence shown here is derived from an EMBL/GenBank/DDBJ whole genome shotgun (WGS) entry which is preliminary data.</text>
</comment>
<keyword evidence="6 13" id="KW-0479">Metal-binding</keyword>
<feature type="binding site" description="axial binding residue" evidence="13">
    <location>
        <position position="99"/>
    </location>
    <ligand>
        <name>heme b</name>
        <dbReference type="ChEBI" id="CHEBI:60344"/>
    </ligand>
    <ligandPart>
        <name>Fe</name>
        <dbReference type="ChEBI" id="CHEBI:18248"/>
    </ligandPart>
</feature>
<sequence>MNLDSTTPLTFDNAYFQNLIEGKDVLTSDQVLFEDPNSRSDGGGPKFQVELGRRDGLISKASMVSGNLPGPNFNLDQLKTMFAKNNLSQIDMIALSGSHTLGFSHCSRFTKRLYSFSNGRQVDPTLNPVYAQDLMKSCPNNISDDNIVFMDPVTPQKFDNAYYQNLVEGKGLFTSDQVLYTDLSSRSTVKDFASNSGQFITEFATAMRRLGRVGVKTGEQGEIRKDCAAFN</sequence>
<accession>A0A5A7QUA1</accession>
<dbReference type="CDD" id="cd00693">
    <property type="entry name" value="secretory_peroxidase"/>
    <property type="match status" value="1"/>
</dbReference>
<dbReference type="PANTHER" id="PTHR31517">
    <property type="match status" value="1"/>
</dbReference>
<evidence type="ECO:0000256" key="3">
    <source>
        <dbReference type="ARBA" id="ARBA00012313"/>
    </source>
</evidence>
<evidence type="ECO:0000313" key="16">
    <source>
        <dbReference type="EMBL" id="GER47501.1"/>
    </source>
</evidence>
<dbReference type="Pfam" id="PF00141">
    <property type="entry name" value="peroxidase"/>
    <property type="match status" value="2"/>
</dbReference>
<dbReference type="PROSITE" id="PS50873">
    <property type="entry name" value="PEROXIDASE_4"/>
    <property type="match status" value="1"/>
</dbReference>
<dbReference type="GO" id="GO:0046872">
    <property type="term" value="F:metal ion binding"/>
    <property type="evidence" value="ECO:0007669"/>
    <property type="project" value="UniProtKB-KW"/>
</dbReference>
<evidence type="ECO:0000313" key="17">
    <source>
        <dbReference type="Proteomes" id="UP000325081"/>
    </source>
</evidence>
<dbReference type="GO" id="GO:0140825">
    <property type="term" value="F:lactoperoxidase activity"/>
    <property type="evidence" value="ECO:0007669"/>
    <property type="project" value="UniProtKB-EC"/>
</dbReference>
<feature type="binding site" evidence="13">
    <location>
        <position position="100"/>
    </location>
    <ligand>
        <name>Ca(2+)</name>
        <dbReference type="ChEBI" id="CHEBI:29108"/>
        <label>2</label>
    </ligand>
</feature>
<feature type="binding site" evidence="13">
    <location>
        <position position="151"/>
    </location>
    <ligand>
        <name>Ca(2+)</name>
        <dbReference type="ChEBI" id="CHEBI:29108"/>
        <label>2</label>
    </ligand>
</feature>
<evidence type="ECO:0000256" key="12">
    <source>
        <dbReference type="PIRSR" id="PIRSR600823-2"/>
    </source>
</evidence>